<reference evidence="1 2" key="1">
    <citation type="submission" date="2018-09" db="EMBL/GenBank/DDBJ databases">
        <title>Genomic Encyclopedia of Archaeal and Bacterial Type Strains, Phase II (KMG-II): from individual species to whole genera.</title>
        <authorList>
            <person name="Goeker M."/>
        </authorList>
    </citation>
    <scope>NUCLEOTIDE SEQUENCE [LARGE SCALE GENOMIC DNA]</scope>
    <source>
        <strain evidence="1 2">DSM 21950</strain>
    </source>
</reference>
<dbReference type="Proteomes" id="UP000284531">
    <property type="component" value="Unassembled WGS sequence"/>
</dbReference>
<protein>
    <submittedName>
        <fullName evidence="1">Uncharacterized protein</fullName>
    </submittedName>
</protein>
<proteinExistence type="predicted"/>
<accession>A0A419X2K6</accession>
<name>A0A419X2K6_9BACT</name>
<evidence type="ECO:0000313" key="2">
    <source>
        <dbReference type="Proteomes" id="UP000284531"/>
    </source>
</evidence>
<comment type="caution">
    <text evidence="1">The sequence shown here is derived from an EMBL/GenBank/DDBJ whole genome shotgun (WGS) entry which is preliminary data.</text>
</comment>
<gene>
    <name evidence="1" type="ORF">BXY64_2036</name>
</gene>
<dbReference type="EMBL" id="RAPQ01000009">
    <property type="protein sequence ID" value="RKE01961.1"/>
    <property type="molecule type" value="Genomic_DNA"/>
</dbReference>
<dbReference type="AlphaFoldDB" id="A0A419X2K6"/>
<keyword evidence="2" id="KW-1185">Reference proteome</keyword>
<organism evidence="1 2">
    <name type="scientific">Marinifilum flexuosum</name>
    <dbReference type="NCBI Taxonomy" id="1117708"/>
    <lineage>
        <taxon>Bacteria</taxon>
        <taxon>Pseudomonadati</taxon>
        <taxon>Bacteroidota</taxon>
        <taxon>Bacteroidia</taxon>
        <taxon>Marinilabiliales</taxon>
        <taxon>Marinifilaceae</taxon>
    </lineage>
</organism>
<sequence>MSDQQTLFEYPVENIVLPEITDEQLYELLSTIA</sequence>
<evidence type="ECO:0000313" key="1">
    <source>
        <dbReference type="EMBL" id="RKE01961.1"/>
    </source>
</evidence>